<gene>
    <name evidence="1" type="ORF">SMRZ_LOCUS5427</name>
</gene>
<dbReference type="EMBL" id="UZAI01001872">
    <property type="protein sequence ID" value="VDO66058.1"/>
    <property type="molecule type" value="Genomic_DNA"/>
</dbReference>
<protein>
    <submittedName>
        <fullName evidence="1">Uncharacterized protein</fullName>
    </submittedName>
</protein>
<dbReference type="AlphaFoldDB" id="A0A183LNQ2"/>
<dbReference type="Proteomes" id="UP000277204">
    <property type="component" value="Unassembled WGS sequence"/>
</dbReference>
<sequence length="224" mass="25483">MKRMNSSCEQLERIVQYRLGWGMQSGGSNDHSSLFTTSKSDIESHSNPELNETQIHYETKVSNQSICQNSHVIIPDMVCPNDSHISDEMSHKSEENMLGESNHDRKPDAVLIDADFSDDSLLRNDILNTFEENISQESNPDVILYITSHNAFASCGKPFQCETRILNENDFNYNSDDLIPIVFYPYHEVTSNEYPSQCAKYDLNDATSFITWGYEDLTLFRGGG</sequence>
<organism evidence="1 2">
    <name type="scientific">Schistosoma margrebowiei</name>
    <dbReference type="NCBI Taxonomy" id="48269"/>
    <lineage>
        <taxon>Eukaryota</taxon>
        <taxon>Metazoa</taxon>
        <taxon>Spiralia</taxon>
        <taxon>Lophotrochozoa</taxon>
        <taxon>Platyhelminthes</taxon>
        <taxon>Trematoda</taxon>
        <taxon>Digenea</taxon>
        <taxon>Strigeidida</taxon>
        <taxon>Schistosomatoidea</taxon>
        <taxon>Schistosomatidae</taxon>
        <taxon>Schistosoma</taxon>
    </lineage>
</organism>
<evidence type="ECO:0000313" key="2">
    <source>
        <dbReference type="Proteomes" id="UP000277204"/>
    </source>
</evidence>
<accession>A0A183LNQ2</accession>
<evidence type="ECO:0000313" key="1">
    <source>
        <dbReference type="EMBL" id="VDO66058.1"/>
    </source>
</evidence>
<keyword evidence="2" id="KW-1185">Reference proteome</keyword>
<name>A0A183LNQ2_9TREM</name>
<proteinExistence type="predicted"/>
<reference evidence="1 2" key="1">
    <citation type="submission" date="2018-11" db="EMBL/GenBank/DDBJ databases">
        <authorList>
            <consortium name="Pathogen Informatics"/>
        </authorList>
    </citation>
    <scope>NUCLEOTIDE SEQUENCE [LARGE SCALE GENOMIC DNA]</scope>
    <source>
        <strain evidence="1 2">Zambia</strain>
    </source>
</reference>